<name>A0A2P0QI99_9CHLO</name>
<reference evidence="1" key="1">
    <citation type="submission" date="2017-03" db="EMBL/GenBank/DDBJ databases">
        <title>Chloroplast genome evolution in siphonous green algae.</title>
        <authorList>
            <person name="Cremen M.C."/>
            <person name="Marcelino V.R."/>
            <person name="Verbruggen H."/>
        </authorList>
    </citation>
    <scope>NUCLEOTIDE SEQUENCE</scope>
</reference>
<accession>A0A2P0QI99</accession>
<organism evidence="1">
    <name type="scientific">Caulerpa manorensis</name>
    <dbReference type="NCBI Taxonomy" id="717648"/>
    <lineage>
        <taxon>Eukaryota</taxon>
        <taxon>Viridiplantae</taxon>
        <taxon>Chlorophyta</taxon>
        <taxon>core chlorophytes</taxon>
        <taxon>Ulvophyceae</taxon>
        <taxon>TCBD clade</taxon>
        <taxon>Bryopsidales</taxon>
        <taxon>Halimedineae</taxon>
        <taxon>Caulerpaceae</taxon>
        <taxon>Caulerpa</taxon>
    </lineage>
</organism>
<keyword evidence="1" id="KW-0150">Chloroplast</keyword>
<dbReference type="AlphaFoldDB" id="A0A2P0QI99"/>
<evidence type="ECO:0000313" key="1">
    <source>
        <dbReference type="EMBL" id="ARO74487.1"/>
    </source>
</evidence>
<dbReference type="EMBL" id="KY819068">
    <property type="protein sequence ID" value="ARO74487.1"/>
    <property type="molecule type" value="Genomic_DNA"/>
</dbReference>
<gene>
    <name evidence="1" type="primary">orf200</name>
</gene>
<proteinExistence type="predicted"/>
<protein>
    <submittedName>
        <fullName evidence="1">Uncharacterized protein</fullName>
    </submittedName>
</protein>
<geneLocation type="chloroplast" evidence="1"/>
<keyword evidence="1" id="KW-0934">Plastid</keyword>
<sequence>MPLNLKDGDLIFTKFKYLVGNKPHYLNLSFKVYSRGDIDPKHFLNLVKEKFLKNLFFTILSPQITPEFISFSANSQFGRDAEIPAIPTIPSKFGEKIDNKHYLKISIFEVNKAIPQTVNIYGIRENLNFNIILENLKEVIFPEIVLSKDNLNGAAEDKLGTSGKGDIKICFAGFRDSGSIVNIQDILSFGLKKYKYSNYE</sequence>
<dbReference type="RefSeq" id="YP_009472856.1">
    <property type="nucleotide sequence ID" value="NC_037367.1"/>
</dbReference>
<dbReference type="GeneID" id="36489766"/>